<dbReference type="GO" id="GO:0051301">
    <property type="term" value="P:cell division"/>
    <property type="evidence" value="ECO:0007669"/>
    <property type="project" value="UniProtKB-KW"/>
</dbReference>
<keyword evidence="7" id="KW-0131">Cell cycle</keyword>
<evidence type="ECO:0000256" key="5">
    <source>
        <dbReference type="ARBA" id="ARBA00022829"/>
    </source>
</evidence>
<evidence type="ECO:0000256" key="3">
    <source>
        <dbReference type="ARBA" id="ARBA00022618"/>
    </source>
</evidence>
<sequence length="964" mass="106814">MSGSLPPRQHAFNGQQQMMSGPGNVAVPYAHGVSHMPQPAAGQYPQAGPLPSLQFYQQSLPSPQQQPPQIQGHLAAHPSHFSHMGAMHAQQHPQHPQHQQIQQLQQLQQHPQHQQIQQLQQHQQQQLPQLPQHSPIPQHLQQPGAPQRFQPQQTPPQHFMPYPVQRSQSPMIPQPGSAFHFQHNGVPMAGQMASPAAMPTTPSPVPAHLPSPMQYIPQRQPQRLSQPQVLSQPVIHIPAISEQQHYSQQPQVQQQQQHYQHYQQPPVTPKTTANSLPKPSPRISTKGGVQKPLKTPRKPSVGSVRASPKPVPRRSPADAAALLICVADDCLSKAQSAAPGLARSRDEGKLRGYYKLMATGLGCLDAALRSGKFPPRVEVKIRIRYASILSEETENLMQAETTLQLAYRLADLRPYVQFLFMKVLFRRKPKAALIAIQSHIEDCSSRGHTYWTYAFRFLKAFFHFEAGTPADTHALENLHAITTLAEQRGDRAVYVLASLLQALALFRTTDGDVVEKVHTCIAAASKYQLDESVHIPQLDVLWHLLDLSCSFYQKEKALTDKMNILQTRLEELKDSPLWTSDSSELLLPLKRDGTGSATTISEDTGDVLRPGEKCDYLVLASFSKVKAFILGFTFSGLTLASKQQLNDRRSMDYWAEALKMIAQSKFQASESAFVILSSSTDRLLMTGANAKPATPIFLHEAADGARWRATMTSYILVLTGLNAATHCDWVKVQDCTMDLDKSIREADDGPLGVLALYLKGVLSQGTGELQEAMDTFEDAQFSLVADARPSTNEGHVKQEIALLAAMNRLLIMQLDRLRNEPKINELVEQLKHLCASHTNPEIRTAYSLVMAAINTQPPLSMHDIKMHIQQGLNGSTTSSNAQCLNIALNTMRYRLFENVVGDQALKSAKAGSTQAKKSGNILWMSVADGMLADTYEVQGQTAQAQISRQSGIQYANDSWESTQV</sequence>
<evidence type="ECO:0000313" key="9">
    <source>
        <dbReference type="EMBL" id="EFX06069.1"/>
    </source>
</evidence>
<dbReference type="GO" id="GO:0005634">
    <property type="term" value="C:nucleus"/>
    <property type="evidence" value="ECO:0007669"/>
    <property type="project" value="UniProtKB-SubCell"/>
</dbReference>
<evidence type="ECO:0000313" key="10">
    <source>
        <dbReference type="Proteomes" id="UP000007796"/>
    </source>
</evidence>
<feature type="region of interest" description="Disordered" evidence="8">
    <location>
        <begin position="244"/>
        <end position="315"/>
    </location>
</feature>
<evidence type="ECO:0000256" key="4">
    <source>
        <dbReference type="ARBA" id="ARBA00022776"/>
    </source>
</evidence>
<comment type="similarity">
    <text evidence="2">Belongs to the SCC4/mau-2 family.</text>
</comment>
<evidence type="ECO:0000256" key="1">
    <source>
        <dbReference type="ARBA" id="ARBA00004123"/>
    </source>
</evidence>
<protein>
    <recommendedName>
        <fullName evidence="11">75k gamma secalin</fullName>
    </recommendedName>
</protein>
<feature type="region of interest" description="Disordered" evidence="8">
    <location>
        <begin position="85"/>
        <end position="214"/>
    </location>
</feature>
<evidence type="ECO:0000256" key="7">
    <source>
        <dbReference type="ARBA" id="ARBA00023306"/>
    </source>
</evidence>
<accession>F0X8U5</accession>
<dbReference type="GO" id="GO:0007059">
    <property type="term" value="P:chromosome segregation"/>
    <property type="evidence" value="ECO:0007669"/>
    <property type="project" value="UniProtKB-KW"/>
</dbReference>
<reference evidence="9 10" key="1">
    <citation type="journal article" date="2011" name="Proc. Natl. Acad. Sci. U.S.A.">
        <title>Genome and transcriptome analyses of the mountain pine beetle-fungal symbiont Grosmannia clavigera, a lodgepole pine pathogen.</title>
        <authorList>
            <person name="DiGuistini S."/>
            <person name="Wang Y."/>
            <person name="Liao N.Y."/>
            <person name="Taylor G."/>
            <person name="Tanguay P."/>
            <person name="Feau N."/>
            <person name="Henrissat B."/>
            <person name="Chan S.K."/>
            <person name="Hesse-Orce U."/>
            <person name="Alamouti S.M."/>
            <person name="Tsui C.K.M."/>
            <person name="Docking R.T."/>
            <person name="Levasseur A."/>
            <person name="Haridas S."/>
            <person name="Robertson G."/>
            <person name="Birol I."/>
            <person name="Holt R.A."/>
            <person name="Marra M.A."/>
            <person name="Hamelin R.C."/>
            <person name="Hirst M."/>
            <person name="Jones S.J.M."/>
            <person name="Bohlmann J."/>
            <person name="Breuil C."/>
        </authorList>
    </citation>
    <scope>NUCLEOTIDE SEQUENCE [LARGE SCALE GENOMIC DNA]</scope>
    <source>
        <strain evidence="10">kw1407 / UAMH 11150</strain>
    </source>
</reference>
<keyword evidence="6" id="KW-0539">Nucleus</keyword>
<feature type="compositionally biased region" description="Low complexity" evidence="8">
    <location>
        <begin position="90"/>
        <end position="161"/>
    </location>
</feature>
<dbReference type="GO" id="GO:0007064">
    <property type="term" value="P:mitotic sister chromatid cohesion"/>
    <property type="evidence" value="ECO:0007669"/>
    <property type="project" value="InterPro"/>
</dbReference>
<keyword evidence="4" id="KW-0498">Mitosis</keyword>
<dbReference type="EMBL" id="GL629735">
    <property type="protein sequence ID" value="EFX06069.1"/>
    <property type="molecule type" value="Genomic_DNA"/>
</dbReference>
<feature type="compositionally biased region" description="Low complexity" evidence="8">
    <location>
        <begin position="244"/>
        <end position="265"/>
    </location>
</feature>
<keyword evidence="10" id="KW-1185">Reference proteome</keyword>
<dbReference type="RefSeq" id="XP_014175551.1">
    <property type="nucleotide sequence ID" value="XM_014320076.1"/>
</dbReference>
<dbReference type="PANTHER" id="PTHR21394">
    <property type="entry name" value="MAU2 CHROMATID COHESION FACTOR HOMOLOG"/>
    <property type="match status" value="1"/>
</dbReference>
<proteinExistence type="inferred from homology"/>
<dbReference type="Pfam" id="PF10345">
    <property type="entry name" value="Cohesin_load"/>
    <property type="match status" value="1"/>
</dbReference>
<evidence type="ECO:0008006" key="11">
    <source>
        <dbReference type="Google" id="ProtNLM"/>
    </source>
</evidence>
<dbReference type="InParanoid" id="F0X8U5"/>
<dbReference type="STRING" id="655863.F0X8U5"/>
<name>F0X8U5_GROCL</name>
<feature type="region of interest" description="Disordered" evidence="8">
    <location>
        <begin position="1"/>
        <end position="73"/>
    </location>
</feature>
<evidence type="ECO:0000256" key="2">
    <source>
        <dbReference type="ARBA" id="ARBA00008585"/>
    </source>
</evidence>
<dbReference type="GeneID" id="25977316"/>
<comment type="subcellular location">
    <subcellularLocation>
        <location evidence="1">Nucleus</location>
    </subcellularLocation>
</comment>
<dbReference type="OrthoDB" id="5565328at2759"/>
<keyword evidence="5" id="KW-0159">Chromosome partition</keyword>
<dbReference type="AlphaFoldDB" id="F0X8U5"/>
<dbReference type="eggNOG" id="ENOG502SEKM">
    <property type="taxonomic scope" value="Eukaryota"/>
</dbReference>
<evidence type="ECO:0000256" key="6">
    <source>
        <dbReference type="ARBA" id="ARBA00023242"/>
    </source>
</evidence>
<organism evidence="10">
    <name type="scientific">Grosmannia clavigera (strain kw1407 / UAMH 11150)</name>
    <name type="common">Blue stain fungus</name>
    <name type="synonym">Graphiocladiella clavigera</name>
    <dbReference type="NCBI Taxonomy" id="655863"/>
    <lineage>
        <taxon>Eukaryota</taxon>
        <taxon>Fungi</taxon>
        <taxon>Dikarya</taxon>
        <taxon>Ascomycota</taxon>
        <taxon>Pezizomycotina</taxon>
        <taxon>Sordariomycetes</taxon>
        <taxon>Sordariomycetidae</taxon>
        <taxon>Ophiostomatales</taxon>
        <taxon>Ophiostomataceae</taxon>
        <taxon>Leptographium</taxon>
    </lineage>
</organism>
<dbReference type="Proteomes" id="UP000007796">
    <property type="component" value="Unassembled WGS sequence"/>
</dbReference>
<feature type="compositionally biased region" description="Low complexity" evidence="8">
    <location>
        <begin position="49"/>
        <end position="71"/>
    </location>
</feature>
<keyword evidence="3" id="KW-0132">Cell division</keyword>
<dbReference type="HOGENOM" id="CLU_006541_0_1_1"/>
<gene>
    <name evidence="9" type="ORF">CMQ_4138</name>
</gene>
<dbReference type="InterPro" id="IPR019440">
    <property type="entry name" value="MAU2"/>
</dbReference>
<evidence type="ECO:0000256" key="8">
    <source>
        <dbReference type="SAM" id="MobiDB-lite"/>
    </source>
</evidence>